<accession>A0A8D8QBX0</accession>
<proteinExistence type="predicted"/>
<dbReference type="EMBL" id="HBUF01068986">
    <property type="protein sequence ID" value="CAG6628814.1"/>
    <property type="molecule type" value="Transcribed_RNA"/>
</dbReference>
<dbReference type="EMBL" id="HBUF01412593">
    <property type="protein sequence ID" value="CAG6739309.1"/>
    <property type="molecule type" value="Transcribed_RNA"/>
</dbReference>
<name>A0A8D8QBX0_9HEMI</name>
<protein>
    <submittedName>
        <fullName evidence="1">Uncharacterized protein</fullName>
    </submittedName>
</protein>
<sequence>MIFVYRVVPKIEMSLLPHSFGVDISLLERFSKIQEWNYQFFSVLLTSSCSSSISNSTAATSFVIGDERGQPSPTTSTAKGLSRKEKDGFIFLKSVNLSLISSARPVNLHK</sequence>
<organism evidence="1">
    <name type="scientific">Cacopsylla melanoneura</name>
    <dbReference type="NCBI Taxonomy" id="428564"/>
    <lineage>
        <taxon>Eukaryota</taxon>
        <taxon>Metazoa</taxon>
        <taxon>Ecdysozoa</taxon>
        <taxon>Arthropoda</taxon>
        <taxon>Hexapoda</taxon>
        <taxon>Insecta</taxon>
        <taxon>Pterygota</taxon>
        <taxon>Neoptera</taxon>
        <taxon>Paraneoptera</taxon>
        <taxon>Hemiptera</taxon>
        <taxon>Sternorrhyncha</taxon>
        <taxon>Psylloidea</taxon>
        <taxon>Psyllidae</taxon>
        <taxon>Psyllinae</taxon>
        <taxon>Cacopsylla</taxon>
    </lineage>
</organism>
<reference evidence="1" key="1">
    <citation type="submission" date="2021-05" db="EMBL/GenBank/DDBJ databases">
        <authorList>
            <person name="Alioto T."/>
            <person name="Alioto T."/>
            <person name="Gomez Garrido J."/>
        </authorList>
    </citation>
    <scope>NUCLEOTIDE SEQUENCE</scope>
</reference>
<dbReference type="AlphaFoldDB" id="A0A8D8QBX0"/>
<evidence type="ECO:0000313" key="1">
    <source>
        <dbReference type="EMBL" id="CAG6628814.1"/>
    </source>
</evidence>